<name>A0A1R3G757_9ROSI</name>
<dbReference type="EMBL" id="AWUE01023406">
    <property type="protein sequence ID" value="OMO53928.1"/>
    <property type="molecule type" value="Genomic_DNA"/>
</dbReference>
<evidence type="ECO:0000313" key="1">
    <source>
        <dbReference type="EMBL" id="OMO53928.1"/>
    </source>
</evidence>
<dbReference type="AlphaFoldDB" id="A0A1R3G757"/>
<keyword evidence="2" id="KW-1185">Reference proteome</keyword>
<sequence length="162" mass="18292">MFFGTVVLSITHSEICFWYLRLCDVSFSRVGIILRIKKYVIGISDGCHLYGDNQGLLVAESGLYVRWEGAEESSEIKKGENRSPILEVGICLATVSLEYEILPFGCLTRCGTICGFISIHWLRSARKKAESLKKEETQVQYWKLEPALLQSYLNMKTCLLGA</sequence>
<proteinExistence type="predicted"/>
<gene>
    <name evidence="1" type="ORF">COLO4_36633</name>
</gene>
<evidence type="ECO:0000313" key="2">
    <source>
        <dbReference type="Proteomes" id="UP000187203"/>
    </source>
</evidence>
<organism evidence="1 2">
    <name type="scientific">Corchorus olitorius</name>
    <dbReference type="NCBI Taxonomy" id="93759"/>
    <lineage>
        <taxon>Eukaryota</taxon>
        <taxon>Viridiplantae</taxon>
        <taxon>Streptophyta</taxon>
        <taxon>Embryophyta</taxon>
        <taxon>Tracheophyta</taxon>
        <taxon>Spermatophyta</taxon>
        <taxon>Magnoliopsida</taxon>
        <taxon>eudicotyledons</taxon>
        <taxon>Gunneridae</taxon>
        <taxon>Pentapetalae</taxon>
        <taxon>rosids</taxon>
        <taxon>malvids</taxon>
        <taxon>Malvales</taxon>
        <taxon>Malvaceae</taxon>
        <taxon>Grewioideae</taxon>
        <taxon>Apeibeae</taxon>
        <taxon>Corchorus</taxon>
    </lineage>
</organism>
<reference evidence="2" key="1">
    <citation type="submission" date="2013-09" db="EMBL/GenBank/DDBJ databases">
        <title>Corchorus olitorius genome sequencing.</title>
        <authorList>
            <person name="Alam M."/>
            <person name="Haque M.S."/>
            <person name="Islam M.S."/>
            <person name="Emdad E.M."/>
            <person name="Islam M.M."/>
            <person name="Ahmed B."/>
            <person name="Halim A."/>
            <person name="Hossen Q.M.M."/>
            <person name="Hossain M.Z."/>
            <person name="Ahmed R."/>
            <person name="Khan M.M."/>
            <person name="Islam R."/>
            <person name="Rashid M.M."/>
            <person name="Khan S.A."/>
            <person name="Rahman M.S."/>
            <person name="Alam M."/>
            <person name="Yahiya A.S."/>
            <person name="Khan M.S."/>
            <person name="Azam M.S."/>
            <person name="Haque T."/>
            <person name="Lashkar M.Z.H."/>
            <person name="Akhand A.I."/>
            <person name="Morshed G."/>
            <person name="Roy S."/>
            <person name="Uddin K.S."/>
            <person name="Rabeya T."/>
            <person name="Hossain A.S."/>
            <person name="Chowdhury A."/>
            <person name="Snigdha A.R."/>
            <person name="Mortoza M.S."/>
            <person name="Matin S.A."/>
            <person name="Hoque S.M.E."/>
            <person name="Islam M.K."/>
            <person name="Roy D.K."/>
            <person name="Haider R."/>
            <person name="Moosa M.M."/>
            <person name="Elias S.M."/>
            <person name="Hasan A.M."/>
            <person name="Jahan S."/>
            <person name="Shafiuddin M."/>
            <person name="Mahmood N."/>
            <person name="Shommy N.S."/>
        </authorList>
    </citation>
    <scope>NUCLEOTIDE SEQUENCE [LARGE SCALE GENOMIC DNA]</scope>
    <source>
        <strain evidence="2">cv. O-4</strain>
    </source>
</reference>
<comment type="caution">
    <text evidence="1">The sequence shown here is derived from an EMBL/GenBank/DDBJ whole genome shotgun (WGS) entry which is preliminary data.</text>
</comment>
<protein>
    <submittedName>
        <fullName evidence="1">Uncharacterized protein</fullName>
    </submittedName>
</protein>
<dbReference type="Proteomes" id="UP000187203">
    <property type="component" value="Unassembled WGS sequence"/>
</dbReference>
<accession>A0A1R3G757</accession>